<name>A0A1S4F0Z3_AEDAE</name>
<dbReference type="EnsemblMetazoa" id="AAEL002199-RA">
    <property type="protein sequence ID" value="AAEL002199-PA"/>
    <property type="gene ID" value="AAEL002199"/>
</dbReference>
<proteinExistence type="predicted"/>
<dbReference type="SUPFAM" id="SSF55729">
    <property type="entry name" value="Acyl-CoA N-acyltransferases (Nat)"/>
    <property type="match status" value="1"/>
</dbReference>
<dbReference type="InterPro" id="IPR016181">
    <property type="entry name" value="Acyl_CoA_acyltransferase"/>
</dbReference>
<dbReference type="VEuPathDB" id="VectorBase:AAEL002199"/>
<dbReference type="PANTHER" id="PTHR20958">
    <property type="entry name" value="GLYCINE N-ACYLTRANSFERASE-LIKE PROTEIN"/>
    <property type="match status" value="1"/>
</dbReference>
<accession>A0A1S4F0Z3</accession>
<dbReference type="InParanoid" id="A0A1S4F0Z3"/>
<dbReference type="PANTHER" id="PTHR20958:SF10">
    <property type="entry name" value="GH05617P-RELATED"/>
    <property type="match status" value="1"/>
</dbReference>
<dbReference type="Gene3D" id="3.40.630.30">
    <property type="match status" value="1"/>
</dbReference>
<organism evidence="1 2">
    <name type="scientific">Aedes aegypti</name>
    <name type="common">Yellowfever mosquito</name>
    <name type="synonym">Culex aegypti</name>
    <dbReference type="NCBI Taxonomy" id="7159"/>
    <lineage>
        <taxon>Eukaryota</taxon>
        <taxon>Metazoa</taxon>
        <taxon>Ecdysozoa</taxon>
        <taxon>Arthropoda</taxon>
        <taxon>Hexapoda</taxon>
        <taxon>Insecta</taxon>
        <taxon>Pterygota</taxon>
        <taxon>Neoptera</taxon>
        <taxon>Endopterygota</taxon>
        <taxon>Diptera</taxon>
        <taxon>Nematocera</taxon>
        <taxon>Culicoidea</taxon>
        <taxon>Culicidae</taxon>
        <taxon>Culicinae</taxon>
        <taxon>Aedini</taxon>
        <taxon>Aedes</taxon>
        <taxon>Stegomyia</taxon>
    </lineage>
</organism>
<evidence type="ECO:0000313" key="2">
    <source>
        <dbReference type="Proteomes" id="UP000008820"/>
    </source>
</evidence>
<protein>
    <submittedName>
        <fullName evidence="1">Uncharacterized protein</fullName>
    </submittedName>
</protein>
<gene>
    <name evidence="1" type="primary">5573897</name>
</gene>
<dbReference type="AlphaFoldDB" id="A0A1S4F0Z3"/>
<dbReference type="Proteomes" id="UP000008820">
    <property type="component" value="Chromosome 2"/>
</dbReference>
<keyword evidence="2" id="KW-1185">Reference proteome</keyword>
<dbReference type="OrthoDB" id="7305308at2759"/>
<reference evidence="1 2" key="1">
    <citation type="submission" date="2017-06" db="EMBL/GenBank/DDBJ databases">
        <title>Aedes aegypti genome working group (AGWG) sequencing and assembly.</title>
        <authorList>
            <consortium name="Aedes aegypti Genome Working Group (AGWG)"/>
            <person name="Matthews B.J."/>
        </authorList>
    </citation>
    <scope>NUCLEOTIDE SEQUENCE [LARGE SCALE GENOMIC DNA]</scope>
    <source>
        <strain evidence="1 2">LVP_AGWG</strain>
    </source>
</reference>
<evidence type="ECO:0000313" key="1">
    <source>
        <dbReference type="EnsemblMetazoa" id="AAEL002199-PA"/>
    </source>
</evidence>
<sequence>MASMKLVVIHHTDWPKLRDLFLNGNEIPFNAVQNCINWRVRDPEIQHLQILGLGETWRENGTFILRDRHELYFFTLEQSNESLEHVLELINWSSSYRIVGITKQNQTALESVLTRMNKLSSEEHLMEADLYVKVLNKKEIDVEPPLGFRLGSLETCHAPYLNALSDYPNSKSEFTISRYITWNPNVALFNEHDELVAWCLLNNLGIIRIIIKGIVEEGLRR</sequence>
<dbReference type="InterPro" id="IPR053225">
    <property type="entry name" value="Acyl-CoA_N-acyltransferase"/>
</dbReference>
<reference evidence="1" key="2">
    <citation type="submission" date="2020-05" db="UniProtKB">
        <authorList>
            <consortium name="EnsemblMetazoa"/>
        </authorList>
    </citation>
    <scope>IDENTIFICATION</scope>
    <source>
        <strain evidence="1">LVP_AGWG</strain>
    </source>
</reference>